<gene>
    <name evidence="1" type="ORF">GBF38_021739</name>
</gene>
<protein>
    <submittedName>
        <fullName evidence="1">Uncharacterized protein</fullName>
    </submittedName>
</protein>
<accession>A0ACB7FH86</accession>
<dbReference type="Proteomes" id="UP000805704">
    <property type="component" value="Chromosome 11"/>
</dbReference>
<sequence length="141" mass="16007">MSFFQGHLIAAFQVEDGYGGDAVPQGPQAIVTPQSDLKGDFCRLANGKHPLRLKAEIKREEEEKREDGKKREEQGKCFQFPRDRRNEHRSGEVSVSVLSRVSLVNSVNINQPKCTMWDCSHNRWQERCSIQLGDAVVLLPN</sequence>
<organism evidence="1 2">
    <name type="scientific">Nibea albiflora</name>
    <name type="common">Yellow drum</name>
    <name type="synonym">Corvina albiflora</name>
    <dbReference type="NCBI Taxonomy" id="240163"/>
    <lineage>
        <taxon>Eukaryota</taxon>
        <taxon>Metazoa</taxon>
        <taxon>Chordata</taxon>
        <taxon>Craniata</taxon>
        <taxon>Vertebrata</taxon>
        <taxon>Euteleostomi</taxon>
        <taxon>Actinopterygii</taxon>
        <taxon>Neopterygii</taxon>
        <taxon>Teleostei</taxon>
        <taxon>Neoteleostei</taxon>
        <taxon>Acanthomorphata</taxon>
        <taxon>Eupercaria</taxon>
        <taxon>Sciaenidae</taxon>
        <taxon>Nibea</taxon>
    </lineage>
</organism>
<keyword evidence="2" id="KW-1185">Reference proteome</keyword>
<name>A0ACB7FH86_NIBAL</name>
<comment type="caution">
    <text evidence="1">The sequence shown here is derived from an EMBL/GenBank/DDBJ whole genome shotgun (WGS) entry which is preliminary data.</text>
</comment>
<evidence type="ECO:0000313" key="1">
    <source>
        <dbReference type="EMBL" id="KAG8013395.1"/>
    </source>
</evidence>
<evidence type="ECO:0000313" key="2">
    <source>
        <dbReference type="Proteomes" id="UP000805704"/>
    </source>
</evidence>
<dbReference type="EMBL" id="CM024799">
    <property type="protein sequence ID" value="KAG8013395.1"/>
    <property type="molecule type" value="Genomic_DNA"/>
</dbReference>
<reference evidence="1" key="1">
    <citation type="submission" date="2020-04" db="EMBL/GenBank/DDBJ databases">
        <title>A chromosome-scale assembly and high-density genetic map of the yellow drum (Nibea albiflora) genome.</title>
        <authorList>
            <person name="Xu D."/>
            <person name="Zhang W."/>
            <person name="Chen R."/>
            <person name="Tan P."/>
            <person name="Wang L."/>
            <person name="Song H."/>
            <person name="Tian L."/>
            <person name="Zhu Q."/>
            <person name="Wang B."/>
        </authorList>
    </citation>
    <scope>NUCLEOTIDE SEQUENCE</scope>
    <source>
        <strain evidence="1">ZJHYS-2018</strain>
    </source>
</reference>
<proteinExistence type="predicted"/>